<evidence type="ECO:0000256" key="1">
    <source>
        <dbReference type="SAM" id="MobiDB-lite"/>
    </source>
</evidence>
<sequence>MVEMVTRSAPNASGTSNDAGSRGWWWFRAPNMDSKLQSSSILSFKDLQWLPRDIVDWHPSRTAEKSEKIPRDTWRNSGFKPPRRLSRTATGPPVGPSRTAMGPWRAQ</sequence>
<feature type="region of interest" description="Disordered" evidence="1">
    <location>
        <begin position="1"/>
        <end position="21"/>
    </location>
</feature>
<name>A0A5N6NIF7_9ASTR</name>
<dbReference type="EMBL" id="SZYD01000011">
    <property type="protein sequence ID" value="KAD4887878.1"/>
    <property type="molecule type" value="Genomic_DNA"/>
</dbReference>
<protein>
    <submittedName>
        <fullName evidence="2">Uncharacterized protein</fullName>
    </submittedName>
</protein>
<feature type="region of interest" description="Disordered" evidence="1">
    <location>
        <begin position="60"/>
        <end position="107"/>
    </location>
</feature>
<evidence type="ECO:0000313" key="2">
    <source>
        <dbReference type="EMBL" id="KAD4887878.1"/>
    </source>
</evidence>
<gene>
    <name evidence="2" type="ORF">E3N88_19949</name>
</gene>
<evidence type="ECO:0000313" key="3">
    <source>
        <dbReference type="Proteomes" id="UP000326396"/>
    </source>
</evidence>
<accession>A0A5N6NIF7</accession>
<comment type="caution">
    <text evidence="2">The sequence shown here is derived from an EMBL/GenBank/DDBJ whole genome shotgun (WGS) entry which is preliminary data.</text>
</comment>
<feature type="compositionally biased region" description="Basic and acidic residues" evidence="1">
    <location>
        <begin position="60"/>
        <end position="74"/>
    </location>
</feature>
<keyword evidence="3" id="KW-1185">Reference proteome</keyword>
<dbReference type="AlphaFoldDB" id="A0A5N6NIF7"/>
<feature type="compositionally biased region" description="Polar residues" evidence="1">
    <location>
        <begin position="8"/>
        <end position="19"/>
    </location>
</feature>
<reference evidence="2 3" key="1">
    <citation type="submission" date="2019-05" db="EMBL/GenBank/DDBJ databases">
        <title>Mikania micrantha, genome provides insights into the molecular mechanism of rapid growth.</title>
        <authorList>
            <person name="Liu B."/>
        </authorList>
    </citation>
    <scope>NUCLEOTIDE SEQUENCE [LARGE SCALE GENOMIC DNA]</scope>
    <source>
        <strain evidence="2">NLD-2019</strain>
        <tissue evidence="2">Leaf</tissue>
    </source>
</reference>
<organism evidence="2 3">
    <name type="scientific">Mikania micrantha</name>
    <name type="common">bitter vine</name>
    <dbReference type="NCBI Taxonomy" id="192012"/>
    <lineage>
        <taxon>Eukaryota</taxon>
        <taxon>Viridiplantae</taxon>
        <taxon>Streptophyta</taxon>
        <taxon>Embryophyta</taxon>
        <taxon>Tracheophyta</taxon>
        <taxon>Spermatophyta</taxon>
        <taxon>Magnoliopsida</taxon>
        <taxon>eudicotyledons</taxon>
        <taxon>Gunneridae</taxon>
        <taxon>Pentapetalae</taxon>
        <taxon>asterids</taxon>
        <taxon>campanulids</taxon>
        <taxon>Asterales</taxon>
        <taxon>Asteraceae</taxon>
        <taxon>Asteroideae</taxon>
        <taxon>Heliantheae alliance</taxon>
        <taxon>Eupatorieae</taxon>
        <taxon>Mikania</taxon>
    </lineage>
</organism>
<dbReference type="Proteomes" id="UP000326396">
    <property type="component" value="Linkage Group LG19"/>
</dbReference>
<proteinExistence type="predicted"/>